<dbReference type="EMBL" id="CM001376">
    <property type="protein sequence ID" value="EHM12918.1"/>
    <property type="molecule type" value="Genomic_DNA"/>
</dbReference>
<comment type="catalytic activity">
    <reaction evidence="14">
        <text>IMP + diphosphate = hypoxanthine + 5-phospho-alpha-D-ribose 1-diphosphate</text>
        <dbReference type="Rhea" id="RHEA:17973"/>
        <dbReference type="ChEBI" id="CHEBI:17368"/>
        <dbReference type="ChEBI" id="CHEBI:33019"/>
        <dbReference type="ChEBI" id="CHEBI:58017"/>
        <dbReference type="ChEBI" id="CHEBI:58053"/>
        <dbReference type="EC" id="2.4.2.8"/>
    </reaction>
    <physiologicalReaction direction="right-to-left" evidence="14">
        <dbReference type="Rhea" id="RHEA:17975"/>
    </physiologicalReaction>
</comment>
<dbReference type="GO" id="GO:0032263">
    <property type="term" value="P:GMP salvage"/>
    <property type="evidence" value="ECO:0007669"/>
    <property type="project" value="TreeGrafter"/>
</dbReference>
<evidence type="ECO:0000313" key="17">
    <source>
        <dbReference type="EMBL" id="EHM12918.1"/>
    </source>
</evidence>
<sequence length="183" mass="20666">MTYQIGEVLFSEEQIRKRVSELGREISRKYCGKGLTVIGILRGAAIFMSDIVRAIDPSVNVAMEFMRVSSYGNGTDSSGEVKILQDLENPVKGRNLLVVEDILDSGWTLHRLKEYLLQREPASLEICVLLSKPERRQVEVDVDYCGFVIPDKFVIGYGLDYAEQWRHLPAIHIAKPVEEAPGR</sequence>
<dbReference type="PANTHER" id="PTHR43340:SF1">
    <property type="entry name" value="HYPOXANTHINE PHOSPHORIBOSYLTRANSFERASE"/>
    <property type="match status" value="1"/>
</dbReference>
<evidence type="ECO:0000256" key="15">
    <source>
        <dbReference type="RuleBase" id="RU364099"/>
    </source>
</evidence>
<dbReference type="Gene3D" id="3.40.50.2020">
    <property type="match status" value="1"/>
</dbReference>
<protein>
    <recommendedName>
        <fullName evidence="5 15">Hypoxanthine phosphoribosyltransferase</fullName>
        <ecNumber evidence="5 15">2.4.2.8</ecNumber>
    </recommendedName>
</protein>
<evidence type="ECO:0000256" key="2">
    <source>
        <dbReference type="ARBA" id="ARBA00004496"/>
    </source>
</evidence>
<evidence type="ECO:0000256" key="10">
    <source>
        <dbReference type="ARBA" id="ARBA00022726"/>
    </source>
</evidence>
<dbReference type="Pfam" id="PF00156">
    <property type="entry name" value="Pribosyltran"/>
    <property type="match status" value="1"/>
</dbReference>
<evidence type="ECO:0000256" key="6">
    <source>
        <dbReference type="ARBA" id="ARBA00022490"/>
    </source>
</evidence>
<comment type="pathway">
    <text evidence="3 15">Purine metabolism; IMP biosynthesis via salvage pathway; IMP from hypoxanthine: step 1/1.</text>
</comment>
<evidence type="ECO:0000256" key="12">
    <source>
        <dbReference type="ARBA" id="ARBA00022842"/>
    </source>
</evidence>
<name>H0UJQ9_9BACT</name>
<keyword evidence="8 15" id="KW-0808">Transferase</keyword>
<gene>
    <name evidence="17" type="ORF">JonanDRAFT_0514</name>
</gene>
<dbReference type="GO" id="GO:0032264">
    <property type="term" value="P:IMP salvage"/>
    <property type="evidence" value="ECO:0007669"/>
    <property type="project" value="UniProtKB-UniPathway"/>
</dbReference>
<evidence type="ECO:0000256" key="11">
    <source>
        <dbReference type="ARBA" id="ARBA00022741"/>
    </source>
</evidence>
<evidence type="ECO:0000313" key="18">
    <source>
        <dbReference type="Proteomes" id="UP000003806"/>
    </source>
</evidence>
<keyword evidence="11 15" id="KW-0547">Nucleotide-binding</keyword>
<evidence type="ECO:0000256" key="5">
    <source>
        <dbReference type="ARBA" id="ARBA00011895"/>
    </source>
</evidence>
<comment type="catalytic activity">
    <reaction evidence="13">
        <text>GMP + diphosphate = guanine + 5-phospho-alpha-D-ribose 1-diphosphate</text>
        <dbReference type="Rhea" id="RHEA:25424"/>
        <dbReference type="ChEBI" id="CHEBI:16235"/>
        <dbReference type="ChEBI" id="CHEBI:33019"/>
        <dbReference type="ChEBI" id="CHEBI:58017"/>
        <dbReference type="ChEBI" id="CHEBI:58115"/>
        <dbReference type="EC" id="2.4.2.8"/>
    </reaction>
    <physiologicalReaction direction="right-to-left" evidence="13">
        <dbReference type="Rhea" id="RHEA:25426"/>
    </physiologicalReaction>
</comment>
<dbReference type="GO" id="GO:0000287">
    <property type="term" value="F:magnesium ion binding"/>
    <property type="evidence" value="ECO:0007669"/>
    <property type="project" value="TreeGrafter"/>
</dbReference>
<evidence type="ECO:0000256" key="8">
    <source>
        <dbReference type="ARBA" id="ARBA00022679"/>
    </source>
</evidence>
<dbReference type="AlphaFoldDB" id="H0UJQ9"/>
<evidence type="ECO:0000256" key="4">
    <source>
        <dbReference type="ARBA" id="ARBA00008391"/>
    </source>
</evidence>
<accession>H0UJQ9</accession>
<proteinExistence type="inferred from homology"/>
<keyword evidence="9 15" id="KW-0479">Metal-binding</keyword>
<dbReference type="eggNOG" id="COG0634">
    <property type="taxonomic scope" value="Bacteria"/>
</dbReference>
<organism evidence="17 18">
    <name type="scientific">Jonquetella anthropi DSM 22815</name>
    <dbReference type="NCBI Taxonomy" id="885272"/>
    <lineage>
        <taxon>Bacteria</taxon>
        <taxon>Thermotogati</taxon>
        <taxon>Synergistota</taxon>
        <taxon>Synergistia</taxon>
        <taxon>Synergistales</taxon>
        <taxon>Dethiosulfovibrionaceae</taxon>
        <taxon>Jonquetella</taxon>
    </lineage>
</organism>
<dbReference type="InterPro" id="IPR050408">
    <property type="entry name" value="HGPRT"/>
</dbReference>
<keyword evidence="6 15" id="KW-0963">Cytoplasm</keyword>
<dbReference type="GO" id="GO:0046100">
    <property type="term" value="P:hypoxanthine metabolic process"/>
    <property type="evidence" value="ECO:0007669"/>
    <property type="project" value="TreeGrafter"/>
</dbReference>
<comment type="subcellular location">
    <subcellularLocation>
        <location evidence="2 15">Cytoplasm</location>
    </subcellularLocation>
</comment>
<evidence type="ECO:0000259" key="16">
    <source>
        <dbReference type="Pfam" id="PF00156"/>
    </source>
</evidence>
<dbReference type="GO" id="GO:0000166">
    <property type="term" value="F:nucleotide binding"/>
    <property type="evidence" value="ECO:0007669"/>
    <property type="project" value="UniProtKB-KW"/>
</dbReference>
<evidence type="ECO:0000256" key="14">
    <source>
        <dbReference type="ARBA" id="ARBA00049402"/>
    </source>
</evidence>
<dbReference type="GO" id="GO:0004422">
    <property type="term" value="F:hypoxanthine phosphoribosyltransferase activity"/>
    <property type="evidence" value="ECO:0007669"/>
    <property type="project" value="InterPro"/>
</dbReference>
<reference evidence="17 18" key="1">
    <citation type="submission" date="2011-11" db="EMBL/GenBank/DDBJ databases">
        <title>The Noncontiguous Finished genome of Jonquetella anthropi DSM 22815.</title>
        <authorList>
            <consortium name="US DOE Joint Genome Institute (JGI-PGF)"/>
            <person name="Lucas S."/>
            <person name="Copeland A."/>
            <person name="Lapidus A."/>
            <person name="Glavina del Rio T."/>
            <person name="Dalin E."/>
            <person name="Tice H."/>
            <person name="Bruce D."/>
            <person name="Goodwin L."/>
            <person name="Pitluck S."/>
            <person name="Peters L."/>
            <person name="Mikhailova N."/>
            <person name="Held B."/>
            <person name="Kyrpides N."/>
            <person name="Mavromatis K."/>
            <person name="Ivanova N."/>
            <person name="Markowitz V."/>
            <person name="Cheng J.-F."/>
            <person name="Hugenholtz P."/>
            <person name="Woyke T."/>
            <person name="Wu D."/>
            <person name="Gronow S."/>
            <person name="Wellnitz S."/>
            <person name="Brambilla E."/>
            <person name="Klenk H.-P."/>
            <person name="Eisen J.A."/>
        </authorList>
    </citation>
    <scope>NUCLEOTIDE SEQUENCE [LARGE SCALE GENOMIC DNA]</scope>
    <source>
        <strain evidence="17 18">DSM 22815</strain>
    </source>
</reference>
<evidence type="ECO:0000256" key="7">
    <source>
        <dbReference type="ARBA" id="ARBA00022676"/>
    </source>
</evidence>
<keyword evidence="12 15" id="KW-0460">Magnesium</keyword>
<comment type="similarity">
    <text evidence="4 15">Belongs to the purine/pyrimidine phosphoribosyltransferase family.</text>
</comment>
<keyword evidence="18" id="KW-1185">Reference proteome</keyword>
<dbReference type="RefSeq" id="WP_008520537.1">
    <property type="nucleotide sequence ID" value="NZ_CM001376.1"/>
</dbReference>
<dbReference type="GO" id="GO:0006178">
    <property type="term" value="P:guanine salvage"/>
    <property type="evidence" value="ECO:0007669"/>
    <property type="project" value="TreeGrafter"/>
</dbReference>
<dbReference type="GO" id="GO:0052657">
    <property type="term" value="F:guanine phosphoribosyltransferase activity"/>
    <property type="evidence" value="ECO:0007669"/>
    <property type="project" value="RHEA"/>
</dbReference>
<dbReference type="HOGENOM" id="CLU_073615_0_0_0"/>
<feature type="domain" description="Phosphoribosyltransferase" evidence="16">
    <location>
        <begin position="13"/>
        <end position="161"/>
    </location>
</feature>
<keyword evidence="10 15" id="KW-0660">Purine salvage</keyword>
<dbReference type="InterPro" id="IPR000836">
    <property type="entry name" value="PRTase_dom"/>
</dbReference>
<dbReference type="OrthoDB" id="9802824at2"/>
<dbReference type="Proteomes" id="UP000003806">
    <property type="component" value="Chromosome"/>
</dbReference>
<dbReference type="CDD" id="cd06223">
    <property type="entry name" value="PRTases_typeI"/>
    <property type="match status" value="1"/>
</dbReference>
<dbReference type="FunFam" id="3.40.50.2020:FF:000006">
    <property type="entry name" value="Hypoxanthine phosphoribosyltransferase"/>
    <property type="match status" value="1"/>
</dbReference>
<keyword evidence="7 15" id="KW-0328">Glycosyltransferase</keyword>
<dbReference type="SUPFAM" id="SSF53271">
    <property type="entry name" value="PRTase-like"/>
    <property type="match status" value="1"/>
</dbReference>
<evidence type="ECO:0000256" key="13">
    <source>
        <dbReference type="ARBA" id="ARBA00048811"/>
    </source>
</evidence>
<dbReference type="GO" id="GO:0005829">
    <property type="term" value="C:cytosol"/>
    <property type="evidence" value="ECO:0007669"/>
    <property type="project" value="TreeGrafter"/>
</dbReference>
<dbReference type="PANTHER" id="PTHR43340">
    <property type="entry name" value="HYPOXANTHINE-GUANINE PHOSPHORIBOSYLTRANSFERASE"/>
    <property type="match status" value="1"/>
</dbReference>
<dbReference type="GO" id="GO:0006166">
    <property type="term" value="P:purine ribonucleoside salvage"/>
    <property type="evidence" value="ECO:0007669"/>
    <property type="project" value="UniProtKB-KW"/>
</dbReference>
<dbReference type="STRING" id="885272.JonanDRAFT_0514"/>
<comment type="cofactor">
    <cofactor evidence="1 15">
        <name>Mg(2+)</name>
        <dbReference type="ChEBI" id="CHEBI:18420"/>
    </cofactor>
</comment>
<evidence type="ECO:0000256" key="1">
    <source>
        <dbReference type="ARBA" id="ARBA00001946"/>
    </source>
</evidence>
<dbReference type="InterPro" id="IPR029057">
    <property type="entry name" value="PRTase-like"/>
</dbReference>
<evidence type="ECO:0000256" key="3">
    <source>
        <dbReference type="ARBA" id="ARBA00004669"/>
    </source>
</evidence>
<dbReference type="UniPathway" id="UPA00591">
    <property type="reaction ID" value="UER00648"/>
</dbReference>
<evidence type="ECO:0000256" key="9">
    <source>
        <dbReference type="ARBA" id="ARBA00022723"/>
    </source>
</evidence>
<dbReference type="InterPro" id="IPR005904">
    <property type="entry name" value="Hxn_phspho_trans"/>
</dbReference>
<dbReference type="EC" id="2.4.2.8" evidence="5 15"/>
<dbReference type="NCBIfam" id="TIGR01203">
    <property type="entry name" value="HGPRTase"/>
    <property type="match status" value="1"/>
</dbReference>